<evidence type="ECO:0000313" key="3">
    <source>
        <dbReference type="EMBL" id="PFH47842.1"/>
    </source>
</evidence>
<gene>
    <name evidence="3" type="ORF">AMATHDRAFT_77004</name>
</gene>
<dbReference type="STRING" id="703135.A0A2A9NJF6"/>
<proteinExistence type="predicted"/>
<accession>A0A2A9NJF6</accession>
<feature type="compositionally biased region" description="Low complexity" evidence="2">
    <location>
        <begin position="206"/>
        <end position="217"/>
    </location>
</feature>
<evidence type="ECO:0000256" key="2">
    <source>
        <dbReference type="SAM" id="MobiDB-lite"/>
    </source>
</evidence>
<reference evidence="3 4" key="1">
    <citation type="submission" date="2014-02" db="EMBL/GenBank/DDBJ databases">
        <title>Transposable element dynamics among asymbiotic and ectomycorrhizal Amanita fungi.</title>
        <authorList>
            <consortium name="DOE Joint Genome Institute"/>
            <person name="Hess J."/>
            <person name="Skrede I."/>
            <person name="Wolfe B."/>
            <person name="LaButti K."/>
            <person name="Ohm R.A."/>
            <person name="Grigoriev I.V."/>
            <person name="Pringle A."/>
        </authorList>
    </citation>
    <scope>NUCLEOTIDE SEQUENCE [LARGE SCALE GENOMIC DNA]</scope>
    <source>
        <strain evidence="3 4">SKay4041</strain>
    </source>
</reference>
<feature type="region of interest" description="Disordered" evidence="2">
    <location>
        <begin position="132"/>
        <end position="234"/>
    </location>
</feature>
<feature type="compositionally biased region" description="Low complexity" evidence="2">
    <location>
        <begin position="37"/>
        <end position="50"/>
    </location>
</feature>
<feature type="region of interest" description="Disordered" evidence="2">
    <location>
        <begin position="26"/>
        <end position="50"/>
    </location>
</feature>
<dbReference type="OrthoDB" id="3173171at2759"/>
<name>A0A2A9NJF6_9AGAR</name>
<evidence type="ECO:0000256" key="1">
    <source>
        <dbReference type="SAM" id="Coils"/>
    </source>
</evidence>
<feature type="compositionally biased region" description="Basic and acidic residues" evidence="2">
    <location>
        <begin position="132"/>
        <end position="152"/>
    </location>
</feature>
<evidence type="ECO:0000313" key="4">
    <source>
        <dbReference type="Proteomes" id="UP000242287"/>
    </source>
</evidence>
<keyword evidence="4" id="KW-1185">Reference proteome</keyword>
<dbReference type="EMBL" id="KZ302088">
    <property type="protein sequence ID" value="PFH47842.1"/>
    <property type="molecule type" value="Genomic_DNA"/>
</dbReference>
<dbReference type="AlphaFoldDB" id="A0A2A9NJF6"/>
<protein>
    <submittedName>
        <fullName evidence="3">Uncharacterized protein</fullName>
    </submittedName>
</protein>
<organism evidence="3 4">
    <name type="scientific">Amanita thiersii Skay4041</name>
    <dbReference type="NCBI Taxonomy" id="703135"/>
    <lineage>
        <taxon>Eukaryota</taxon>
        <taxon>Fungi</taxon>
        <taxon>Dikarya</taxon>
        <taxon>Basidiomycota</taxon>
        <taxon>Agaricomycotina</taxon>
        <taxon>Agaricomycetes</taxon>
        <taxon>Agaricomycetidae</taxon>
        <taxon>Agaricales</taxon>
        <taxon>Pluteineae</taxon>
        <taxon>Amanitaceae</taxon>
        <taxon>Amanita</taxon>
    </lineage>
</organism>
<feature type="coiled-coil region" evidence="1">
    <location>
        <begin position="97"/>
        <end position="124"/>
    </location>
</feature>
<dbReference type="Proteomes" id="UP000242287">
    <property type="component" value="Unassembled WGS sequence"/>
</dbReference>
<keyword evidence="1" id="KW-0175">Coiled coil</keyword>
<sequence>MLSLASFHLRNLYDTALDYLNSPRIPSADTTTRHESVPVTNNTPPTTTPLSILTPAHIHYAQLRERLDAARPSNPTHASGQTPTYMRRELDYTKTELARTKSDVAILEERCKVLEKTLKDTRDMLRTREVEVEKVKKERDRERALSQRRRSDSVPLYQSPQKPEAAQPIRSSFELRTNGSSNHLDGRPTTTKSLVGAGPLTPPSLPSAAPGATTTGPRSPTLPVSLSDEERARNRSHEAYMTRTDSWSGAQVLQTLHDINAEILQFAASATEVCSFDQSDSRMLSSSRSVQSMHDTSSRLGPNLARILSGRDHSQDPLLVQLALQGCVTMCIARSLSAFCLGFPAESDNILSQIYARMSLAEPQPTSSKWRALTHRNIHALYPTLDDYATHKLAESIIRWAADIFLISGCTSFLDMYSSSLSSSPPKLSSSPNSRSLASKPSYASFASSAASFSTTASTNTNSTNAVTYMRDTLRSHFGDQIRRLARSATRLAMTLREEILSTSFDVVAVDHTQPFDSTVMVDMFKEYTPIREEGSVANGQDTTSSVLATTELGVRCTTRMGTKERVGLDEDITIERRLLLKPKVVLGSILEVLDR</sequence>
<feature type="compositionally biased region" description="Polar residues" evidence="2">
    <location>
        <begin position="174"/>
        <end position="193"/>
    </location>
</feature>